<dbReference type="AlphaFoldDB" id="A0A366E147"/>
<reference evidence="2 3" key="1">
    <citation type="submission" date="2018-06" db="EMBL/GenBank/DDBJ databases">
        <title>Genomic Encyclopedia of Type Strains, Phase IV (KMG-IV): sequencing the most valuable type-strain genomes for metagenomic binning, comparative biology and taxonomic classification.</title>
        <authorList>
            <person name="Goeker M."/>
        </authorList>
    </citation>
    <scope>NUCLEOTIDE SEQUENCE [LARGE SCALE GENOMIC DNA]</scope>
    <source>
        <strain evidence="2 3">DSM 25619</strain>
    </source>
</reference>
<sequence length="174" mass="19213">MQPVELDVRAVLRDGGEPFPLIMQAVAGLKAGQPLKLIANFRPVPLCQVMQKKGFSFADREIGHGDWEVIFTPIGAESASEQCKPVNRSAQTVIPEIWPDPMHYLDYSLPDQGAVTEEILRLLGRIDEGAVIFALFSAEPHFLVPELEKAGHQWVGNFDASGEAYRMMIRAGAQ</sequence>
<dbReference type="Pfam" id="PF10006">
    <property type="entry name" value="DUF2249"/>
    <property type="match status" value="1"/>
</dbReference>
<evidence type="ECO:0000313" key="3">
    <source>
        <dbReference type="Proteomes" id="UP000252893"/>
    </source>
</evidence>
<dbReference type="EMBL" id="QNRH01000003">
    <property type="protein sequence ID" value="RBO95835.1"/>
    <property type="molecule type" value="Genomic_DNA"/>
</dbReference>
<evidence type="ECO:0000259" key="1">
    <source>
        <dbReference type="Pfam" id="PF10006"/>
    </source>
</evidence>
<dbReference type="Proteomes" id="UP000252893">
    <property type="component" value="Unassembled WGS sequence"/>
</dbReference>
<proteinExistence type="predicted"/>
<feature type="domain" description="DUF2249" evidence="1">
    <location>
        <begin position="5"/>
        <end position="72"/>
    </location>
</feature>
<evidence type="ECO:0000313" key="2">
    <source>
        <dbReference type="EMBL" id="RBO95835.1"/>
    </source>
</evidence>
<dbReference type="InterPro" id="IPR018720">
    <property type="entry name" value="DUF2249"/>
</dbReference>
<gene>
    <name evidence="2" type="ORF">DFR47_103399</name>
</gene>
<keyword evidence="3" id="KW-1185">Reference proteome</keyword>
<dbReference type="RefSeq" id="WP_113944347.1">
    <property type="nucleotide sequence ID" value="NZ_JBHEEG010000004.1"/>
</dbReference>
<protein>
    <submittedName>
        <fullName evidence="2">Uncharacterized protein DUF2249</fullName>
    </submittedName>
</protein>
<accession>A0A366E147</accession>
<comment type="caution">
    <text evidence="2">The sequence shown here is derived from an EMBL/GenBank/DDBJ whole genome shotgun (WGS) entry which is preliminary data.</text>
</comment>
<dbReference type="OrthoDB" id="30295at2"/>
<name>A0A366E147_9HYPH</name>
<organism evidence="2 3">
    <name type="scientific">Pseudochrobactrum asaccharolyticum</name>
    <dbReference type="NCBI Taxonomy" id="354351"/>
    <lineage>
        <taxon>Bacteria</taxon>
        <taxon>Pseudomonadati</taxon>
        <taxon>Pseudomonadota</taxon>
        <taxon>Alphaproteobacteria</taxon>
        <taxon>Hyphomicrobiales</taxon>
        <taxon>Brucellaceae</taxon>
        <taxon>Pseudochrobactrum</taxon>
    </lineage>
</organism>